<name>A0AA37T875_9GAMM</name>
<sequence>MNIDRRGFIKSSSVLLGATVAGGLCASTESSKKLGVALVGLGYYSTDLLAPALQHTQQCYLSAIVTGTKAKESQWASQYGIKNSNIYNYDNFDDIKNNADIDIVYVVLPNSMHKEFTIRAAQAGKHVICEKPMALNAIECEEMILACKKNNVRLTIGYRLHFEPYTQHIMSLGKSLPFGDIKYIQAAAEFRTQPEDFPNSWRLKKSMGGGWMMDMGIYAIQAARYSKQMEPVAVTAQTANSRPQYFKEVTETTTAQLYFPDGSLAQITGTAATFVGNLTVAAADGQYYLSPFWTYEGIRGGTLSKPFDFPLVHQQVTQLDEMAISIRDNLPMRVEAEEGLKDMRVMDAIFRSIALGGKKVII</sequence>
<dbReference type="SUPFAM" id="SSF51735">
    <property type="entry name" value="NAD(P)-binding Rossmann-fold domains"/>
    <property type="match status" value="1"/>
</dbReference>
<dbReference type="Pfam" id="PF01408">
    <property type="entry name" value="GFO_IDH_MocA"/>
    <property type="match status" value="1"/>
</dbReference>
<keyword evidence="6" id="KW-1185">Reference proteome</keyword>
<gene>
    <name evidence="5" type="primary">gfo</name>
    <name evidence="5" type="ORF">GCM10007877_24040</name>
</gene>
<dbReference type="InterPro" id="IPR055170">
    <property type="entry name" value="GFO_IDH_MocA-like_dom"/>
</dbReference>
<feature type="domain" description="GFO/IDH/MocA-like oxidoreductase" evidence="4">
    <location>
        <begin position="178"/>
        <end position="275"/>
    </location>
</feature>
<dbReference type="GO" id="GO:0000166">
    <property type="term" value="F:nucleotide binding"/>
    <property type="evidence" value="ECO:0007669"/>
    <property type="project" value="InterPro"/>
</dbReference>
<feature type="domain" description="Gfo/Idh/MocA-like oxidoreductase N-terminal" evidence="3">
    <location>
        <begin position="35"/>
        <end position="158"/>
    </location>
</feature>
<dbReference type="GO" id="GO:0016491">
    <property type="term" value="F:oxidoreductase activity"/>
    <property type="evidence" value="ECO:0007669"/>
    <property type="project" value="UniProtKB-KW"/>
</dbReference>
<dbReference type="PANTHER" id="PTHR22604:SF105">
    <property type="entry name" value="TRANS-1,2-DIHYDROBENZENE-1,2-DIOL DEHYDROGENASE"/>
    <property type="match status" value="1"/>
</dbReference>
<dbReference type="RefSeq" id="WP_232595324.1">
    <property type="nucleotide sequence ID" value="NZ_BSPD01000057.1"/>
</dbReference>
<dbReference type="Pfam" id="PF22725">
    <property type="entry name" value="GFO_IDH_MocA_C3"/>
    <property type="match status" value="1"/>
</dbReference>
<dbReference type="PRINTS" id="PR01775">
    <property type="entry name" value="GLFROXRDTASE"/>
</dbReference>
<dbReference type="InterPro" id="IPR050984">
    <property type="entry name" value="Gfo/Idh/MocA_domain"/>
</dbReference>
<accession>A0AA37T875</accession>
<dbReference type="PANTHER" id="PTHR22604">
    <property type="entry name" value="OXIDOREDUCTASES"/>
    <property type="match status" value="1"/>
</dbReference>
<evidence type="ECO:0000313" key="5">
    <source>
        <dbReference type="EMBL" id="GLS26687.1"/>
    </source>
</evidence>
<dbReference type="SUPFAM" id="SSF55347">
    <property type="entry name" value="Glyceraldehyde-3-phosphate dehydrogenase-like, C-terminal domain"/>
    <property type="match status" value="1"/>
</dbReference>
<organism evidence="5 6">
    <name type="scientific">Marinibactrum halimedae</name>
    <dbReference type="NCBI Taxonomy" id="1444977"/>
    <lineage>
        <taxon>Bacteria</taxon>
        <taxon>Pseudomonadati</taxon>
        <taxon>Pseudomonadota</taxon>
        <taxon>Gammaproteobacteria</taxon>
        <taxon>Cellvibrionales</taxon>
        <taxon>Cellvibrionaceae</taxon>
        <taxon>Marinibactrum</taxon>
    </lineage>
</organism>
<dbReference type="InterPro" id="IPR006311">
    <property type="entry name" value="TAT_signal"/>
</dbReference>
<evidence type="ECO:0000256" key="2">
    <source>
        <dbReference type="ARBA" id="ARBA00023002"/>
    </source>
</evidence>
<dbReference type="InterPro" id="IPR036291">
    <property type="entry name" value="NAD(P)-bd_dom_sf"/>
</dbReference>
<reference evidence="5 6" key="1">
    <citation type="journal article" date="2014" name="Int. J. Syst. Evol. Microbiol.">
        <title>Complete genome sequence of Corynebacterium casei LMG S-19264T (=DSM 44701T), isolated from a smear-ripened cheese.</title>
        <authorList>
            <consortium name="US DOE Joint Genome Institute (JGI-PGF)"/>
            <person name="Walter F."/>
            <person name="Albersmeier A."/>
            <person name="Kalinowski J."/>
            <person name="Ruckert C."/>
        </authorList>
    </citation>
    <scope>NUCLEOTIDE SEQUENCE [LARGE SCALE GENOMIC DNA]</scope>
    <source>
        <strain evidence="5 6">NBRC 110095</strain>
    </source>
</reference>
<dbReference type="PROSITE" id="PS51318">
    <property type="entry name" value="TAT"/>
    <property type="match status" value="1"/>
</dbReference>
<comment type="similarity">
    <text evidence="1">Belongs to the Gfo/Idh/MocA family.</text>
</comment>
<dbReference type="InterPro" id="IPR000683">
    <property type="entry name" value="Gfo/Idh/MocA-like_OxRdtase_N"/>
</dbReference>
<dbReference type="EMBL" id="BSPD01000057">
    <property type="protein sequence ID" value="GLS26687.1"/>
    <property type="molecule type" value="Genomic_DNA"/>
</dbReference>
<comment type="caution">
    <text evidence="5">The sequence shown here is derived from an EMBL/GenBank/DDBJ whole genome shotgun (WGS) entry which is preliminary data.</text>
</comment>
<evidence type="ECO:0000259" key="3">
    <source>
        <dbReference type="Pfam" id="PF01408"/>
    </source>
</evidence>
<dbReference type="Gene3D" id="3.40.50.720">
    <property type="entry name" value="NAD(P)-binding Rossmann-like Domain"/>
    <property type="match status" value="1"/>
</dbReference>
<dbReference type="Proteomes" id="UP001156870">
    <property type="component" value="Unassembled WGS sequence"/>
</dbReference>
<evidence type="ECO:0000256" key="1">
    <source>
        <dbReference type="ARBA" id="ARBA00010928"/>
    </source>
</evidence>
<proteinExistence type="inferred from homology"/>
<dbReference type="Gene3D" id="3.30.360.10">
    <property type="entry name" value="Dihydrodipicolinate Reductase, domain 2"/>
    <property type="match status" value="1"/>
</dbReference>
<keyword evidence="2" id="KW-0560">Oxidoreductase</keyword>
<dbReference type="InterPro" id="IPR008354">
    <property type="entry name" value="Glc-Fru_OxRdtase_bac"/>
</dbReference>
<dbReference type="AlphaFoldDB" id="A0AA37T875"/>
<protein>
    <submittedName>
        <fullName evidence="5">Glucose-fructose oxidoreductase</fullName>
    </submittedName>
</protein>
<evidence type="ECO:0000259" key="4">
    <source>
        <dbReference type="Pfam" id="PF22725"/>
    </source>
</evidence>
<evidence type="ECO:0000313" key="6">
    <source>
        <dbReference type="Proteomes" id="UP001156870"/>
    </source>
</evidence>